<evidence type="ECO:0000313" key="2">
    <source>
        <dbReference type="Proteomes" id="UP000285349"/>
    </source>
</evidence>
<organism evidence="1 2">
    <name type="scientific">Pseudomonas frederiksbergensis</name>
    <dbReference type="NCBI Taxonomy" id="104087"/>
    <lineage>
        <taxon>Bacteria</taxon>
        <taxon>Pseudomonadati</taxon>
        <taxon>Pseudomonadota</taxon>
        <taxon>Gammaproteobacteria</taxon>
        <taxon>Pseudomonadales</taxon>
        <taxon>Pseudomonadaceae</taxon>
        <taxon>Pseudomonas</taxon>
    </lineage>
</organism>
<dbReference type="Gene3D" id="3.55.50.10">
    <property type="entry name" value="Baseplate protein-like domains"/>
    <property type="match status" value="1"/>
</dbReference>
<dbReference type="RefSeq" id="WP_123510779.1">
    <property type="nucleotide sequence ID" value="NZ_MOBQ01000018.1"/>
</dbReference>
<dbReference type="Pfam" id="PF05954">
    <property type="entry name" value="Phage_GPD"/>
    <property type="match status" value="1"/>
</dbReference>
<dbReference type="Gene3D" id="2.40.50.230">
    <property type="entry name" value="Gp5 N-terminal domain"/>
    <property type="match status" value="1"/>
</dbReference>
<gene>
    <name evidence="1" type="ORF">BK666_15500</name>
</gene>
<protein>
    <submittedName>
        <fullName evidence="1">Type VI secretion protein</fullName>
    </submittedName>
</protein>
<dbReference type="SUPFAM" id="SSF69255">
    <property type="entry name" value="gp5 N-terminal domain-like"/>
    <property type="match status" value="1"/>
</dbReference>
<comment type="caution">
    <text evidence="1">The sequence shown here is derived from an EMBL/GenBank/DDBJ whole genome shotgun (WGS) entry which is preliminary data.</text>
</comment>
<name>A0A423K2L7_9PSED</name>
<proteinExistence type="predicted"/>
<dbReference type="AlphaFoldDB" id="A0A423K2L7"/>
<sequence length="432" mass="47916">MFDPVNEPSFRLDIAGLPDAFEVLAFTGSEAISEPFAFEVDLLIDDPSLDLASLLYRSAFLQFEAAGNGIHGQLHELVQREHGVLSRLCRVRLRPKLACLAQRFSQRIFSARSVPQILGQVLKEHGIAGKDWRLELNESYPPRDFCTQYRESDLQFFQRLCAEERLHYHFEHSSRGHCLVVGDGHGASRRAETLVFQDETMCRFEVQVGKKAVPIAEGHTDLMTLRSGQLLPLAGHPVSEWNDLWRLIKIEHQGGQEPLFSYSNRIRAVPWEAPWVASQGPAKPQMLSLQRAWVVEVEEEQPDPSRPVAVQFDWLYQGEGAKPGHCWLPLAPELQGAAASQWRAGAEVVVSFIGGDPDQPLITGLLQRPPAVEVIEVPSPEPQEADGLLALLQSSEPLVLLCLLPGGGSFSHCREQVCTCRAATLFGQSGAA</sequence>
<dbReference type="InterPro" id="IPR037026">
    <property type="entry name" value="Vgr_OB-fold_dom_sf"/>
</dbReference>
<dbReference type="Proteomes" id="UP000285349">
    <property type="component" value="Unassembled WGS sequence"/>
</dbReference>
<dbReference type="SUPFAM" id="SSF69279">
    <property type="entry name" value="Phage tail proteins"/>
    <property type="match status" value="2"/>
</dbReference>
<reference evidence="1 2" key="1">
    <citation type="submission" date="2016-10" db="EMBL/GenBank/DDBJ databases">
        <title>Comparative genome analysis of multiple Pseudomonas spp. focuses on biocontrol and plant growth promoting traits.</title>
        <authorList>
            <person name="Tao X.-Y."/>
            <person name="Taylor C.G."/>
        </authorList>
    </citation>
    <scope>NUCLEOTIDE SEQUENCE [LARGE SCALE GENOMIC DNA]</scope>
    <source>
        <strain evidence="1 2">37A10</strain>
    </source>
</reference>
<evidence type="ECO:0000313" key="1">
    <source>
        <dbReference type="EMBL" id="RON45634.1"/>
    </source>
</evidence>
<dbReference type="EMBL" id="MOBQ01000018">
    <property type="protein sequence ID" value="RON45634.1"/>
    <property type="molecule type" value="Genomic_DNA"/>
</dbReference>
<dbReference type="OrthoDB" id="9762420at2"/>
<dbReference type="Gene3D" id="2.30.110.50">
    <property type="match status" value="1"/>
</dbReference>
<accession>A0A423K2L7</accession>